<evidence type="ECO:0000313" key="2">
    <source>
        <dbReference type="EMBL" id="GBP95993.1"/>
    </source>
</evidence>
<dbReference type="AlphaFoldDB" id="A0A4C2A9H1"/>
<proteinExistence type="predicted"/>
<dbReference type="Proteomes" id="UP000299102">
    <property type="component" value="Unassembled WGS sequence"/>
</dbReference>
<protein>
    <submittedName>
        <fullName evidence="2">Uncharacterized protein</fullName>
    </submittedName>
</protein>
<keyword evidence="3" id="KW-1185">Reference proteome</keyword>
<name>A0A4C2A9H1_EUMVA</name>
<reference evidence="2 3" key="1">
    <citation type="journal article" date="2019" name="Commun. Biol.">
        <title>The bagworm genome reveals a unique fibroin gene that provides high tensile strength.</title>
        <authorList>
            <person name="Kono N."/>
            <person name="Nakamura H."/>
            <person name="Ohtoshi R."/>
            <person name="Tomita M."/>
            <person name="Numata K."/>
            <person name="Arakawa K."/>
        </authorList>
    </citation>
    <scope>NUCLEOTIDE SEQUENCE [LARGE SCALE GENOMIC DNA]</scope>
</reference>
<evidence type="ECO:0000313" key="3">
    <source>
        <dbReference type="Proteomes" id="UP000299102"/>
    </source>
</evidence>
<organism evidence="2 3">
    <name type="scientific">Eumeta variegata</name>
    <name type="common">Bagworm moth</name>
    <name type="synonym">Eumeta japonica</name>
    <dbReference type="NCBI Taxonomy" id="151549"/>
    <lineage>
        <taxon>Eukaryota</taxon>
        <taxon>Metazoa</taxon>
        <taxon>Ecdysozoa</taxon>
        <taxon>Arthropoda</taxon>
        <taxon>Hexapoda</taxon>
        <taxon>Insecta</taxon>
        <taxon>Pterygota</taxon>
        <taxon>Neoptera</taxon>
        <taxon>Endopterygota</taxon>
        <taxon>Lepidoptera</taxon>
        <taxon>Glossata</taxon>
        <taxon>Ditrysia</taxon>
        <taxon>Tineoidea</taxon>
        <taxon>Psychidae</taxon>
        <taxon>Oiketicinae</taxon>
        <taxon>Eumeta</taxon>
    </lineage>
</organism>
<sequence length="144" mass="16325">MQSESPYIKRSRPESETKANCECRNRQSGHREGPGSESRTEWRWGSRFRDGVTYKMQEINLCLRGRSRKRKLAELQAHRPSELVAVHYTILTVCGCACCEETRSESGESRRPARGVPARTAPVICFVSWVQAVQSRLPLGNVMA</sequence>
<gene>
    <name evidence="2" type="ORF">EVAR_103912_1</name>
</gene>
<comment type="caution">
    <text evidence="2">The sequence shown here is derived from an EMBL/GenBank/DDBJ whole genome shotgun (WGS) entry which is preliminary data.</text>
</comment>
<dbReference type="EMBL" id="BGZK01002717">
    <property type="protein sequence ID" value="GBP95993.1"/>
    <property type="molecule type" value="Genomic_DNA"/>
</dbReference>
<feature type="region of interest" description="Disordered" evidence="1">
    <location>
        <begin position="1"/>
        <end position="42"/>
    </location>
</feature>
<evidence type="ECO:0000256" key="1">
    <source>
        <dbReference type="SAM" id="MobiDB-lite"/>
    </source>
</evidence>
<accession>A0A4C2A9H1</accession>
<feature type="compositionally biased region" description="Basic and acidic residues" evidence="1">
    <location>
        <begin position="11"/>
        <end position="42"/>
    </location>
</feature>